<name>A0A365TJP4_9GAMM</name>
<sequence>MLTSLTKKVSGTAGEALEIAAYKRLHDRYDNEEVVAAIIESELRSAGETNESFGIYLRVKTKVQNDEISIVRAAKEAESLTKDYLCATGFTEE</sequence>
<reference evidence="2" key="1">
    <citation type="submission" date="2018-06" db="EMBL/GenBank/DDBJ databases">
        <title>Whole genome sequencing of four bacterial strains from South Shetland trench revealing bio-synthetic gene clusters.</title>
        <authorList>
            <person name="Abdel-Mageed W.M."/>
            <person name="Lehri B."/>
            <person name="Jarmusch S."/>
            <person name="Miranda K."/>
            <person name="Goodfellow M."/>
            <person name="Jaspars M."/>
            <person name="Karlyshev A.V."/>
        </authorList>
    </citation>
    <scope>NUCLEOTIDE SEQUENCE [LARGE SCALE GENOMIC DNA]</scope>
    <source>
        <strain evidence="2">SST4</strain>
    </source>
</reference>
<gene>
    <name evidence="1" type="ORF">DQ400_15850</name>
</gene>
<dbReference type="Proteomes" id="UP000252204">
    <property type="component" value="Unassembled WGS sequence"/>
</dbReference>
<comment type="caution">
    <text evidence="1">The sequence shown here is derived from an EMBL/GenBank/DDBJ whole genome shotgun (WGS) entry which is preliminary data.</text>
</comment>
<evidence type="ECO:0000313" key="2">
    <source>
        <dbReference type="Proteomes" id="UP000252204"/>
    </source>
</evidence>
<dbReference type="RefSeq" id="WP_113270651.1">
    <property type="nucleotide sequence ID" value="NZ_QNTU01000012.1"/>
</dbReference>
<evidence type="ECO:0000313" key="1">
    <source>
        <dbReference type="EMBL" id="RBI65936.1"/>
    </source>
</evidence>
<dbReference type="AlphaFoldDB" id="A0A365TJP4"/>
<proteinExistence type="predicted"/>
<protein>
    <submittedName>
        <fullName evidence="1">Uncharacterized protein</fullName>
    </submittedName>
</protein>
<organism evidence="1 2">
    <name type="scientific">Vreelandella sulfidaeris</name>
    <dbReference type="NCBI Taxonomy" id="115553"/>
    <lineage>
        <taxon>Bacteria</taxon>
        <taxon>Pseudomonadati</taxon>
        <taxon>Pseudomonadota</taxon>
        <taxon>Gammaproteobacteria</taxon>
        <taxon>Oceanospirillales</taxon>
        <taxon>Halomonadaceae</taxon>
        <taxon>Vreelandella</taxon>
    </lineage>
</organism>
<keyword evidence="2" id="KW-1185">Reference proteome</keyword>
<accession>A0A365TJP4</accession>
<dbReference type="EMBL" id="QNTU01000012">
    <property type="protein sequence ID" value="RBI65936.1"/>
    <property type="molecule type" value="Genomic_DNA"/>
</dbReference>